<organism evidence="3 4">
    <name type="scientific">Centaurea solstitialis</name>
    <name type="common">yellow star-thistle</name>
    <dbReference type="NCBI Taxonomy" id="347529"/>
    <lineage>
        <taxon>Eukaryota</taxon>
        <taxon>Viridiplantae</taxon>
        <taxon>Streptophyta</taxon>
        <taxon>Embryophyta</taxon>
        <taxon>Tracheophyta</taxon>
        <taxon>Spermatophyta</taxon>
        <taxon>Magnoliopsida</taxon>
        <taxon>eudicotyledons</taxon>
        <taxon>Gunneridae</taxon>
        <taxon>Pentapetalae</taxon>
        <taxon>asterids</taxon>
        <taxon>campanulids</taxon>
        <taxon>Asterales</taxon>
        <taxon>Asteraceae</taxon>
        <taxon>Carduoideae</taxon>
        <taxon>Cardueae</taxon>
        <taxon>Centaureinae</taxon>
        <taxon>Centaurea</taxon>
    </lineage>
</organism>
<dbReference type="AlphaFoldDB" id="A0AA38WQN4"/>
<name>A0AA38WQN4_9ASTR</name>
<evidence type="ECO:0008006" key="5">
    <source>
        <dbReference type="Google" id="ProtNLM"/>
    </source>
</evidence>
<feature type="compositionally biased region" description="Low complexity" evidence="1">
    <location>
        <begin position="45"/>
        <end position="55"/>
    </location>
</feature>
<sequence length="89" mass="9949">MKIMISRFLVLPFYIGCLSHSTTGELFDPTRLKKSKPESNQVATSMAMEEGSSSSSSMVEIKKSWSSITPNRSNISKAMDRIIRITFKA</sequence>
<dbReference type="Proteomes" id="UP001172457">
    <property type="component" value="Chromosome 3"/>
</dbReference>
<keyword evidence="2" id="KW-0732">Signal</keyword>
<comment type="caution">
    <text evidence="3">The sequence shown here is derived from an EMBL/GenBank/DDBJ whole genome shotgun (WGS) entry which is preliminary data.</text>
</comment>
<feature type="signal peptide" evidence="2">
    <location>
        <begin position="1"/>
        <end position="24"/>
    </location>
</feature>
<proteinExistence type="predicted"/>
<feature type="chain" id="PRO_5041315352" description="Secreted protein" evidence="2">
    <location>
        <begin position="25"/>
        <end position="89"/>
    </location>
</feature>
<evidence type="ECO:0000313" key="3">
    <source>
        <dbReference type="EMBL" id="KAJ9558889.1"/>
    </source>
</evidence>
<protein>
    <recommendedName>
        <fullName evidence="5">Secreted protein</fullName>
    </recommendedName>
</protein>
<reference evidence="3" key="1">
    <citation type="submission" date="2023-03" db="EMBL/GenBank/DDBJ databases">
        <title>Chromosome-scale reference genome and RAD-based genetic map of yellow starthistle (Centaurea solstitialis) reveal putative structural variation and QTLs associated with invader traits.</title>
        <authorList>
            <person name="Reatini B."/>
            <person name="Cang F.A."/>
            <person name="Jiang Q."/>
            <person name="Mckibben M.T.W."/>
            <person name="Barker M.S."/>
            <person name="Rieseberg L.H."/>
            <person name="Dlugosch K.M."/>
        </authorList>
    </citation>
    <scope>NUCLEOTIDE SEQUENCE</scope>
    <source>
        <strain evidence="3">CAN-66</strain>
        <tissue evidence="3">Leaf</tissue>
    </source>
</reference>
<gene>
    <name evidence="3" type="ORF">OSB04_013503</name>
</gene>
<evidence type="ECO:0000313" key="4">
    <source>
        <dbReference type="Proteomes" id="UP001172457"/>
    </source>
</evidence>
<accession>A0AA38WQN4</accession>
<evidence type="ECO:0000256" key="2">
    <source>
        <dbReference type="SAM" id="SignalP"/>
    </source>
</evidence>
<evidence type="ECO:0000256" key="1">
    <source>
        <dbReference type="SAM" id="MobiDB-lite"/>
    </source>
</evidence>
<dbReference type="EMBL" id="JARYMX010000003">
    <property type="protein sequence ID" value="KAJ9558889.1"/>
    <property type="molecule type" value="Genomic_DNA"/>
</dbReference>
<keyword evidence="4" id="KW-1185">Reference proteome</keyword>
<feature type="region of interest" description="Disordered" evidence="1">
    <location>
        <begin position="29"/>
        <end position="55"/>
    </location>
</feature>